<feature type="compositionally biased region" description="Polar residues" evidence="9">
    <location>
        <begin position="416"/>
        <end position="426"/>
    </location>
</feature>
<dbReference type="InterPro" id="IPR001487">
    <property type="entry name" value="Bromodomain"/>
</dbReference>
<evidence type="ECO:0000256" key="2">
    <source>
        <dbReference type="ARBA" id="ARBA00022737"/>
    </source>
</evidence>
<keyword evidence="12" id="KW-1185">Reference proteome</keyword>
<keyword evidence="2" id="KW-0677">Repeat</keyword>
<feature type="non-terminal residue" evidence="11">
    <location>
        <position position="620"/>
    </location>
</feature>
<reference evidence="11 12" key="1">
    <citation type="submission" date="2018-05" db="EMBL/GenBank/DDBJ databases">
        <title>Draft genome sequence of Scytalidium lignicola DSM 105466, a ubiquitous saprotrophic fungus.</title>
        <authorList>
            <person name="Buettner E."/>
            <person name="Gebauer A.M."/>
            <person name="Hofrichter M."/>
            <person name="Liers C."/>
            <person name="Kellner H."/>
        </authorList>
    </citation>
    <scope>NUCLEOTIDE SEQUENCE [LARGE SCALE GENOMIC DNA]</scope>
    <source>
        <strain evidence="11 12">DSM 105466</strain>
    </source>
</reference>
<comment type="caution">
    <text evidence="11">The sequence shown here is derived from an EMBL/GenBank/DDBJ whole genome shotgun (WGS) entry which is preliminary data.</text>
</comment>
<dbReference type="InterPro" id="IPR054551">
    <property type="entry name" value="RSC4_Ig-like"/>
</dbReference>
<feature type="non-terminal residue" evidence="11">
    <location>
        <position position="1"/>
    </location>
</feature>
<evidence type="ECO:0000256" key="8">
    <source>
        <dbReference type="PROSITE-ProRule" id="PRU00035"/>
    </source>
</evidence>
<sequence>MDSKRKINGANAVEIDDRSAKRRRLPNDISEETPETTMEKGLAFVEHLKKTTDKSGRLVATNFLTLPSKRQLPDYYKVIKMPVALDTIQAKLMRREFPNLSAVESYFKRMISNAKEYNQKGSEIYDDAERIRKALSNYMTKNNPAYKTPGYVALPAPIPPELLQDKSDSEADAEGEIEEEEAEATPQTKRGPGRPPKNLQTQVQRSSTTPATSDQHYDDVGFERLTFQQAQEKIVSDMIRYKEDLDDEYAAFEVFVNLPPRSLKDYYQVIPYPVSLKKLQKRVKGIHGRADATGVSDFKTWAAFEEEAGYIWKNAWHYNEDGSEISNLAKELEARKASPAGSPAPQQNGVNGTGVPVNGVSRKVALTGSNSGTPSLDHLERTRSMSGSVASPTPSQSTAVKREEGIGNSPAPPPVQNTQASSTQEGHNGIQAGIGMPPPTSGVSSQSPFPQSGYAHSFNHTPVYHPPNPSYESKWRQPGKTASDAMIMNLSLATHPGLNIARHFRMDLPPSPTMAQQSITINLPPTHYYLQIKPTIAPSLLDRQHKLFVTSGIQRLHAMPTIPGHPVDPRHPLFEARLLPGVNRIEIELIAALPKGSSKPANGQDVELEKITVFANLMRS</sequence>
<dbReference type="AlphaFoldDB" id="A0A3E2H4Q1"/>
<feature type="domain" description="Bromo" evidence="10">
    <location>
        <begin position="252"/>
        <end position="326"/>
    </location>
</feature>
<dbReference type="InterPro" id="IPR037382">
    <property type="entry name" value="Rsc/polybromo"/>
</dbReference>
<name>A0A3E2H4Q1_SCYLI</name>
<keyword evidence="4" id="KW-0805">Transcription regulation</keyword>
<feature type="compositionally biased region" description="Acidic residues" evidence="9">
    <location>
        <begin position="170"/>
        <end position="183"/>
    </location>
</feature>
<evidence type="ECO:0000256" key="9">
    <source>
        <dbReference type="SAM" id="MobiDB-lite"/>
    </source>
</evidence>
<evidence type="ECO:0000259" key="10">
    <source>
        <dbReference type="PROSITE" id="PS50014"/>
    </source>
</evidence>
<dbReference type="Pfam" id="PF00439">
    <property type="entry name" value="Bromodomain"/>
    <property type="match status" value="2"/>
</dbReference>
<dbReference type="Proteomes" id="UP000258309">
    <property type="component" value="Unassembled WGS sequence"/>
</dbReference>
<dbReference type="PANTHER" id="PTHR16062:SF19">
    <property type="entry name" value="PROTEIN POLYBROMO-1"/>
    <property type="match status" value="1"/>
</dbReference>
<dbReference type="GO" id="GO:0016586">
    <property type="term" value="C:RSC-type complex"/>
    <property type="evidence" value="ECO:0007669"/>
    <property type="project" value="InterPro"/>
</dbReference>
<dbReference type="GO" id="GO:0006338">
    <property type="term" value="P:chromatin remodeling"/>
    <property type="evidence" value="ECO:0007669"/>
    <property type="project" value="InterPro"/>
</dbReference>
<evidence type="ECO:0000256" key="7">
    <source>
        <dbReference type="ARBA" id="ARBA00023242"/>
    </source>
</evidence>
<comment type="subcellular location">
    <subcellularLocation>
        <location evidence="1">Nucleus</location>
    </subcellularLocation>
</comment>
<organism evidence="11 12">
    <name type="scientific">Scytalidium lignicola</name>
    <name type="common">Hyphomycete</name>
    <dbReference type="NCBI Taxonomy" id="5539"/>
    <lineage>
        <taxon>Eukaryota</taxon>
        <taxon>Fungi</taxon>
        <taxon>Dikarya</taxon>
        <taxon>Ascomycota</taxon>
        <taxon>Pezizomycotina</taxon>
        <taxon>Leotiomycetes</taxon>
        <taxon>Leotiomycetes incertae sedis</taxon>
        <taxon>Scytalidium</taxon>
    </lineage>
</organism>
<dbReference type="GO" id="GO:0003682">
    <property type="term" value="F:chromatin binding"/>
    <property type="evidence" value="ECO:0007669"/>
    <property type="project" value="TreeGrafter"/>
</dbReference>
<feature type="compositionally biased region" description="Polar residues" evidence="9">
    <location>
        <begin position="198"/>
        <end position="214"/>
    </location>
</feature>
<dbReference type="OrthoDB" id="6017at2759"/>
<feature type="compositionally biased region" description="Polar residues" evidence="9">
    <location>
        <begin position="441"/>
        <end position="450"/>
    </location>
</feature>
<evidence type="ECO:0000256" key="6">
    <source>
        <dbReference type="ARBA" id="ARBA00023163"/>
    </source>
</evidence>
<dbReference type="CDD" id="cd04369">
    <property type="entry name" value="Bromodomain"/>
    <property type="match status" value="2"/>
</dbReference>
<accession>A0A3E2H4Q1</accession>
<evidence type="ECO:0000256" key="4">
    <source>
        <dbReference type="ARBA" id="ARBA00023015"/>
    </source>
</evidence>
<dbReference type="SMART" id="SM00297">
    <property type="entry name" value="BROMO"/>
    <property type="match status" value="2"/>
</dbReference>
<protein>
    <recommendedName>
        <fullName evidence="10">Bromo domain-containing protein</fullName>
    </recommendedName>
</protein>
<proteinExistence type="predicted"/>
<dbReference type="OMA" id="LWTNAYF"/>
<feature type="region of interest" description="Disordered" evidence="9">
    <location>
        <begin position="1"/>
        <end position="37"/>
    </location>
</feature>
<dbReference type="STRING" id="5539.A0A3E2H4Q1"/>
<dbReference type="SUPFAM" id="SSF47370">
    <property type="entry name" value="Bromodomain"/>
    <property type="match status" value="2"/>
</dbReference>
<dbReference type="Gene3D" id="1.20.920.10">
    <property type="entry name" value="Bromodomain-like"/>
    <property type="match status" value="2"/>
</dbReference>
<keyword evidence="7" id="KW-0539">Nucleus</keyword>
<feature type="compositionally biased region" description="Low complexity" evidence="9">
    <location>
        <begin position="348"/>
        <end position="360"/>
    </location>
</feature>
<dbReference type="FunFam" id="1.20.920.10:FF:000083">
    <property type="entry name" value="WGS project CABT00000000 data, contig 2.8"/>
    <property type="match status" value="1"/>
</dbReference>
<feature type="region of interest" description="Disordered" evidence="9">
    <location>
        <begin position="157"/>
        <end position="217"/>
    </location>
</feature>
<dbReference type="PROSITE" id="PS50014">
    <property type="entry name" value="BROMODOMAIN_2"/>
    <property type="match status" value="2"/>
</dbReference>
<dbReference type="PRINTS" id="PR00503">
    <property type="entry name" value="BROMODOMAIN"/>
</dbReference>
<evidence type="ECO:0000313" key="11">
    <source>
        <dbReference type="EMBL" id="RFU28365.1"/>
    </source>
</evidence>
<keyword evidence="6" id="KW-0804">Transcription</keyword>
<keyword evidence="3" id="KW-0156">Chromatin regulator</keyword>
<feature type="region of interest" description="Disordered" evidence="9">
    <location>
        <begin position="334"/>
        <end position="477"/>
    </location>
</feature>
<evidence type="ECO:0000313" key="12">
    <source>
        <dbReference type="Proteomes" id="UP000258309"/>
    </source>
</evidence>
<gene>
    <name evidence="11" type="ORF">B7463_g7962</name>
</gene>
<keyword evidence="5 8" id="KW-0103">Bromodomain</keyword>
<feature type="compositionally biased region" description="Polar residues" evidence="9">
    <location>
        <begin position="384"/>
        <end position="399"/>
    </location>
</feature>
<dbReference type="InterPro" id="IPR036427">
    <property type="entry name" value="Bromodomain-like_sf"/>
</dbReference>
<dbReference type="Pfam" id="PF22994">
    <property type="entry name" value="RSC4_Ig_like"/>
    <property type="match status" value="1"/>
</dbReference>
<feature type="domain" description="Bromo" evidence="10">
    <location>
        <begin position="55"/>
        <end position="125"/>
    </location>
</feature>
<evidence type="ECO:0000256" key="5">
    <source>
        <dbReference type="ARBA" id="ARBA00023117"/>
    </source>
</evidence>
<dbReference type="EMBL" id="NCSJ02000166">
    <property type="protein sequence ID" value="RFU28365.1"/>
    <property type="molecule type" value="Genomic_DNA"/>
</dbReference>
<evidence type="ECO:0000256" key="1">
    <source>
        <dbReference type="ARBA" id="ARBA00004123"/>
    </source>
</evidence>
<dbReference type="PANTHER" id="PTHR16062">
    <property type="entry name" value="SWI/SNF-RELATED"/>
    <property type="match status" value="1"/>
</dbReference>
<evidence type="ECO:0000256" key="3">
    <source>
        <dbReference type="ARBA" id="ARBA00022853"/>
    </source>
</evidence>
<dbReference type="GO" id="GO:0006368">
    <property type="term" value="P:transcription elongation by RNA polymerase II"/>
    <property type="evidence" value="ECO:0007669"/>
    <property type="project" value="TreeGrafter"/>
</dbReference>